<evidence type="ECO:0000313" key="6">
    <source>
        <dbReference type="EMBL" id="QBI20809.1"/>
    </source>
</evidence>
<comment type="similarity">
    <text evidence="5">Belongs to the creatininase superfamily.</text>
</comment>
<evidence type="ECO:0000256" key="1">
    <source>
        <dbReference type="ARBA" id="ARBA00001947"/>
    </source>
</evidence>
<sequence>MTHDLGTITSPELAGAFDGPRLALIPVGATEQHGPNLGMAVDYRIAQELAHLVAGRMDGRAYVAPPLPFGLSAHHMAFPGTITIGAEAFQAVLLDVVDSLAAHGFGHFLFINGHMGNQNVLGVLTTRIHFERGLRAASSLYFAQAKDAVERHRRTFRYGHACEVETSVAMYLTPELVNEGALEPGDLIEDYIPHEDNYLPHPMQVPKSFAERTRNGVFGDATQASREAGQDIVETAVERMVAFAAAFLEQRSDAIAPSHGG</sequence>
<protein>
    <submittedName>
        <fullName evidence="6">Creatininase family protein</fullName>
    </submittedName>
</protein>
<evidence type="ECO:0000313" key="7">
    <source>
        <dbReference type="Proteomes" id="UP000291469"/>
    </source>
</evidence>
<dbReference type="RefSeq" id="WP_131155802.1">
    <property type="nucleotide sequence ID" value="NZ_CP036402.1"/>
</dbReference>
<keyword evidence="2" id="KW-0479">Metal-binding</keyword>
<dbReference type="GO" id="GO:0009231">
    <property type="term" value="P:riboflavin biosynthetic process"/>
    <property type="evidence" value="ECO:0007669"/>
    <property type="project" value="TreeGrafter"/>
</dbReference>
<dbReference type="Pfam" id="PF02633">
    <property type="entry name" value="Creatininase"/>
    <property type="match status" value="1"/>
</dbReference>
<evidence type="ECO:0000256" key="3">
    <source>
        <dbReference type="ARBA" id="ARBA00022801"/>
    </source>
</evidence>
<dbReference type="AlphaFoldDB" id="A0A411YI51"/>
<dbReference type="GO" id="GO:0046872">
    <property type="term" value="F:metal ion binding"/>
    <property type="evidence" value="ECO:0007669"/>
    <property type="project" value="UniProtKB-KW"/>
</dbReference>
<dbReference type="Gene3D" id="3.40.50.10310">
    <property type="entry name" value="Creatininase"/>
    <property type="match status" value="1"/>
</dbReference>
<keyword evidence="4" id="KW-0862">Zinc</keyword>
<reference evidence="6 7" key="1">
    <citation type="submission" date="2019-01" db="EMBL/GenBank/DDBJ databases">
        <title>Egibacter rhizosphaerae EGI 80759T.</title>
        <authorList>
            <person name="Chen D.-D."/>
            <person name="Tian Y."/>
            <person name="Jiao J.-Y."/>
            <person name="Zhang X.-T."/>
            <person name="Zhang Y.-G."/>
            <person name="Zhang Y."/>
            <person name="Xiao M."/>
            <person name="Shu W.-S."/>
            <person name="Li W.-J."/>
        </authorList>
    </citation>
    <scope>NUCLEOTIDE SEQUENCE [LARGE SCALE GENOMIC DNA]</scope>
    <source>
        <strain evidence="6 7">EGI 80759</strain>
    </source>
</reference>
<dbReference type="OrthoDB" id="9801445at2"/>
<dbReference type="KEGG" id="erz:ER308_15360"/>
<dbReference type="PANTHER" id="PTHR35005:SF1">
    <property type="entry name" value="2-AMINO-5-FORMYLAMINO-6-RIBOSYLAMINOPYRIMIDIN-4(3H)-ONE 5'-MONOPHOSPHATE DEFORMYLASE"/>
    <property type="match status" value="1"/>
</dbReference>
<comment type="cofactor">
    <cofactor evidence="1">
        <name>Zn(2+)</name>
        <dbReference type="ChEBI" id="CHEBI:29105"/>
    </cofactor>
</comment>
<evidence type="ECO:0000256" key="2">
    <source>
        <dbReference type="ARBA" id="ARBA00022723"/>
    </source>
</evidence>
<organism evidence="6 7">
    <name type="scientific">Egibacter rhizosphaerae</name>
    <dbReference type="NCBI Taxonomy" id="1670831"/>
    <lineage>
        <taxon>Bacteria</taxon>
        <taxon>Bacillati</taxon>
        <taxon>Actinomycetota</taxon>
        <taxon>Nitriliruptoria</taxon>
        <taxon>Egibacterales</taxon>
        <taxon>Egibacteraceae</taxon>
        <taxon>Egibacter</taxon>
    </lineage>
</organism>
<proteinExistence type="inferred from homology"/>
<dbReference type="PANTHER" id="PTHR35005">
    <property type="entry name" value="3-DEHYDRO-SCYLLO-INOSOSE HYDROLASE"/>
    <property type="match status" value="1"/>
</dbReference>
<dbReference type="SUPFAM" id="SSF102215">
    <property type="entry name" value="Creatininase"/>
    <property type="match status" value="1"/>
</dbReference>
<dbReference type="EMBL" id="CP036402">
    <property type="protein sequence ID" value="QBI20809.1"/>
    <property type="molecule type" value="Genomic_DNA"/>
</dbReference>
<dbReference type="Proteomes" id="UP000291469">
    <property type="component" value="Chromosome"/>
</dbReference>
<evidence type="ECO:0000256" key="4">
    <source>
        <dbReference type="ARBA" id="ARBA00022833"/>
    </source>
</evidence>
<dbReference type="InterPro" id="IPR003785">
    <property type="entry name" value="Creatininase/forma_Hydrolase"/>
</dbReference>
<keyword evidence="3" id="KW-0378">Hydrolase</keyword>
<dbReference type="InterPro" id="IPR024087">
    <property type="entry name" value="Creatininase-like_sf"/>
</dbReference>
<accession>A0A411YI51</accession>
<evidence type="ECO:0000256" key="5">
    <source>
        <dbReference type="ARBA" id="ARBA00024029"/>
    </source>
</evidence>
<gene>
    <name evidence="6" type="ORF">ER308_15360</name>
</gene>
<keyword evidence="7" id="KW-1185">Reference proteome</keyword>
<dbReference type="GO" id="GO:0016811">
    <property type="term" value="F:hydrolase activity, acting on carbon-nitrogen (but not peptide) bonds, in linear amides"/>
    <property type="evidence" value="ECO:0007669"/>
    <property type="project" value="TreeGrafter"/>
</dbReference>
<name>A0A411YI51_9ACTN</name>